<name>B6BUY4_9PROT</name>
<dbReference type="PROSITE" id="PS50005">
    <property type="entry name" value="TPR"/>
    <property type="match status" value="1"/>
</dbReference>
<dbReference type="eggNOG" id="COG0457">
    <property type="taxonomic scope" value="Bacteria"/>
</dbReference>
<dbReference type="InterPro" id="IPR019734">
    <property type="entry name" value="TPR_rpt"/>
</dbReference>
<dbReference type="Proteomes" id="UP000004188">
    <property type="component" value="Unassembled WGS sequence"/>
</dbReference>
<accession>B6BUY4</accession>
<dbReference type="SUPFAM" id="SSF54427">
    <property type="entry name" value="NTF2-like"/>
    <property type="match status" value="1"/>
</dbReference>
<dbReference type="Gene3D" id="1.25.40.10">
    <property type="entry name" value="Tetratricopeptide repeat domain"/>
    <property type="match status" value="1"/>
</dbReference>
<dbReference type="STRING" id="314607.KB13_781"/>
<dbReference type="InterPro" id="IPR032710">
    <property type="entry name" value="NTF2-like_dom_sf"/>
</dbReference>
<dbReference type="Pfam" id="PF24125">
    <property type="entry name" value="Cds6_C"/>
    <property type="match status" value="1"/>
</dbReference>
<dbReference type="EMBL" id="DS995299">
    <property type="protein sequence ID" value="EDZ64649.1"/>
    <property type="molecule type" value="Genomic_DNA"/>
</dbReference>
<feature type="domain" description="Cds6 C-terminal" evidence="2">
    <location>
        <begin position="199"/>
        <end position="302"/>
    </location>
</feature>
<reference evidence="4" key="1">
    <citation type="journal article" date="2012" name="Stand. Genomic Sci.">
        <title>Genome sequence of strain HIMB624, a cultured representative from the OM43 clade of marine Betaproteobacteria.</title>
        <authorList>
            <person name="Huggett M.J."/>
            <person name="Hayakawa D.H."/>
            <person name="Rappe M.S."/>
        </authorList>
    </citation>
    <scope>NUCLEOTIDE SEQUENCE [LARGE SCALE GENOMIC DNA]</scope>
    <source>
        <strain evidence="4">KB13</strain>
    </source>
</reference>
<proteinExistence type="predicted"/>
<organism evidence="3 4">
    <name type="scientific">beta proteobacterium KB13</name>
    <dbReference type="NCBI Taxonomy" id="314607"/>
    <lineage>
        <taxon>Bacteria</taxon>
        <taxon>Pseudomonadati</taxon>
        <taxon>Pseudomonadota</taxon>
        <taxon>Betaproteobacteria</taxon>
        <taxon>Nitrosomonadales</taxon>
        <taxon>OM43 clade</taxon>
    </lineage>
</organism>
<dbReference type="SMART" id="SM00028">
    <property type="entry name" value="TPR"/>
    <property type="match status" value="3"/>
</dbReference>
<keyword evidence="4" id="KW-1185">Reference proteome</keyword>
<evidence type="ECO:0000256" key="1">
    <source>
        <dbReference type="PROSITE-ProRule" id="PRU00339"/>
    </source>
</evidence>
<dbReference type="InterPro" id="IPR056203">
    <property type="entry name" value="Cds6_C"/>
</dbReference>
<dbReference type="HOGENOM" id="CLU_037727_0_0_4"/>
<evidence type="ECO:0000313" key="4">
    <source>
        <dbReference type="Proteomes" id="UP000004188"/>
    </source>
</evidence>
<evidence type="ECO:0000313" key="3">
    <source>
        <dbReference type="EMBL" id="EDZ64649.1"/>
    </source>
</evidence>
<evidence type="ECO:0000259" key="2">
    <source>
        <dbReference type="Pfam" id="PF24125"/>
    </source>
</evidence>
<keyword evidence="1" id="KW-0802">TPR repeat</keyword>
<protein>
    <recommendedName>
        <fullName evidence="2">Cds6 C-terminal domain-containing protein</fullName>
    </recommendedName>
</protein>
<dbReference type="Pfam" id="PF13181">
    <property type="entry name" value="TPR_8"/>
    <property type="match status" value="1"/>
</dbReference>
<sequence length="304" mass="34951">MSKRFLIAVLLFVFAFSHYSFADISKLNKLIEEKDYIEAKKIVQQLLDSDKENPQLLFIDGVLLSELGEIENAINVFVSLTKSHPTLPEPYNNLAVLYAQSGNFDLARTALEKSIKTHPSYATAHVNLGDLYTRMASESYNQALQIDKSNKNAKTKLSLIKKLFNFQPIDKNIVLAQDAKKTQSFNEVKNKEEDINEKIFVMIDNWKNAWTSQNFDQYIGHYSDNFKNNKGMDIEKWKQFRKPRIVNKPSINIKLNNIEISKNNNLFSVSFIQIYQSGNIDSTTNKTLLIELVDNQLKIVNEIS</sequence>
<dbReference type="AlphaFoldDB" id="B6BUY4"/>
<gene>
    <name evidence="3" type="ORF">KB13_781</name>
</gene>
<dbReference type="InterPro" id="IPR011990">
    <property type="entry name" value="TPR-like_helical_dom_sf"/>
</dbReference>
<feature type="repeat" description="TPR" evidence="1">
    <location>
        <begin position="88"/>
        <end position="121"/>
    </location>
</feature>
<dbReference type="SUPFAM" id="SSF48452">
    <property type="entry name" value="TPR-like"/>
    <property type="match status" value="1"/>
</dbReference>